<name>A0A8H8A0E9_9FUNG</name>
<keyword evidence="2 5" id="KW-0812">Transmembrane</keyword>
<dbReference type="PANTHER" id="PTHR23051">
    <property type="entry name" value="SOLUTE CARRIER FAMILY 35, MEMBER F5"/>
    <property type="match status" value="1"/>
</dbReference>
<keyword evidence="3 5" id="KW-1133">Transmembrane helix</keyword>
<comment type="subcellular location">
    <subcellularLocation>
        <location evidence="1">Membrane</location>
        <topology evidence="1">Multi-pass membrane protein</topology>
    </subcellularLocation>
</comment>
<dbReference type="GO" id="GO:0016020">
    <property type="term" value="C:membrane"/>
    <property type="evidence" value="ECO:0007669"/>
    <property type="project" value="UniProtKB-SubCell"/>
</dbReference>
<evidence type="ECO:0000256" key="5">
    <source>
        <dbReference type="SAM" id="Phobius"/>
    </source>
</evidence>
<dbReference type="PANTHER" id="PTHR23051:SF0">
    <property type="entry name" value="SOLUTE CARRIER FAMILY 35 MEMBER F5"/>
    <property type="match status" value="1"/>
</dbReference>
<organism evidence="6 7">
    <name type="scientific">Olpidium bornovanus</name>
    <dbReference type="NCBI Taxonomy" id="278681"/>
    <lineage>
        <taxon>Eukaryota</taxon>
        <taxon>Fungi</taxon>
        <taxon>Fungi incertae sedis</taxon>
        <taxon>Olpidiomycota</taxon>
        <taxon>Olpidiomycotina</taxon>
        <taxon>Olpidiomycetes</taxon>
        <taxon>Olpidiales</taxon>
        <taxon>Olpidiaceae</taxon>
        <taxon>Olpidium</taxon>
    </lineage>
</organism>
<proteinExistence type="predicted"/>
<feature type="non-terminal residue" evidence="6">
    <location>
        <position position="69"/>
    </location>
</feature>
<dbReference type="Proteomes" id="UP000673691">
    <property type="component" value="Unassembled WGS sequence"/>
</dbReference>
<feature type="non-terminal residue" evidence="6">
    <location>
        <position position="1"/>
    </location>
</feature>
<evidence type="ECO:0000313" key="6">
    <source>
        <dbReference type="EMBL" id="KAG5462724.1"/>
    </source>
</evidence>
<evidence type="ECO:0000256" key="2">
    <source>
        <dbReference type="ARBA" id="ARBA00022692"/>
    </source>
</evidence>
<evidence type="ECO:0000256" key="3">
    <source>
        <dbReference type="ARBA" id="ARBA00022989"/>
    </source>
</evidence>
<feature type="transmembrane region" description="Helical" evidence="5">
    <location>
        <begin position="44"/>
        <end position="64"/>
    </location>
</feature>
<dbReference type="AlphaFoldDB" id="A0A8H8A0E9"/>
<accession>A0A8H8A0E9</accession>
<evidence type="ECO:0000256" key="1">
    <source>
        <dbReference type="ARBA" id="ARBA00004141"/>
    </source>
</evidence>
<keyword evidence="4 5" id="KW-0472">Membrane</keyword>
<gene>
    <name evidence="6" type="ORF">BJ554DRAFT_3840</name>
</gene>
<sequence length="69" mass="7539">MLWPGFLALHYAGVEPFEIPSSGHFWMLILLNAILGTFLSDYAWLWGVLLTGPLVVTLGISLTVSHASP</sequence>
<evidence type="ECO:0000313" key="7">
    <source>
        <dbReference type="Proteomes" id="UP000673691"/>
    </source>
</evidence>
<protein>
    <submittedName>
        <fullName evidence="6">Uncharacterized protein</fullName>
    </submittedName>
</protein>
<reference evidence="6 7" key="1">
    <citation type="journal article" name="Sci. Rep.">
        <title>Genome-scale phylogenetic analyses confirm Olpidium as the closest living zoosporic fungus to the non-flagellated, terrestrial fungi.</title>
        <authorList>
            <person name="Chang Y."/>
            <person name="Rochon D."/>
            <person name="Sekimoto S."/>
            <person name="Wang Y."/>
            <person name="Chovatia M."/>
            <person name="Sandor L."/>
            <person name="Salamov A."/>
            <person name="Grigoriev I.V."/>
            <person name="Stajich J.E."/>
            <person name="Spatafora J.W."/>
        </authorList>
    </citation>
    <scope>NUCLEOTIDE SEQUENCE [LARGE SCALE GENOMIC DNA]</scope>
    <source>
        <strain evidence="6">S191</strain>
    </source>
</reference>
<evidence type="ECO:0000256" key="4">
    <source>
        <dbReference type="ARBA" id="ARBA00023136"/>
    </source>
</evidence>
<comment type="caution">
    <text evidence="6">The sequence shown here is derived from an EMBL/GenBank/DDBJ whole genome shotgun (WGS) entry which is preliminary data.</text>
</comment>
<dbReference type="OrthoDB" id="1436450at2759"/>
<keyword evidence="7" id="KW-1185">Reference proteome</keyword>
<dbReference type="EMBL" id="JAEFCI010001710">
    <property type="protein sequence ID" value="KAG5462724.1"/>
    <property type="molecule type" value="Genomic_DNA"/>
</dbReference>